<dbReference type="EC" id="3.6.4.-" evidence="7"/>
<dbReference type="InterPro" id="IPR045076">
    <property type="entry name" value="MutS"/>
</dbReference>
<dbReference type="SMART" id="SM00533">
    <property type="entry name" value="MUTSd"/>
    <property type="match status" value="1"/>
</dbReference>
<reference evidence="10" key="1">
    <citation type="submission" date="2018-10" db="EMBL/GenBank/DDBJ databases">
        <title>Acidithiobacillus sulfuriphilus sp. nov.: an extremely acidophilic sulfur-oxidizing chemolithotroph isolated from a neutral pH environment.</title>
        <authorList>
            <person name="Falagan C."/>
            <person name="Moya-Beltran A."/>
            <person name="Quatrini R."/>
            <person name="Johnson D.B."/>
        </authorList>
    </citation>
    <scope>NUCLEOTIDE SEQUENCE [LARGE SCALE GENOMIC DNA]</scope>
    <source>
        <strain evidence="10">CJ-2</strain>
    </source>
</reference>
<name>A0A3M8QZP2_9PROT</name>
<dbReference type="GO" id="GO:0030983">
    <property type="term" value="F:mismatched DNA binding"/>
    <property type="evidence" value="ECO:0007669"/>
    <property type="project" value="InterPro"/>
</dbReference>
<feature type="binding site" evidence="7">
    <location>
        <begin position="338"/>
        <end position="345"/>
    </location>
    <ligand>
        <name>ATP</name>
        <dbReference type="ChEBI" id="CHEBI:30616"/>
    </ligand>
</feature>
<dbReference type="OrthoDB" id="9808166at2"/>
<organism evidence="10">
    <name type="scientific">Acidithiobacillus sulfuriphilus</name>
    <dbReference type="NCBI Taxonomy" id="1867749"/>
    <lineage>
        <taxon>Bacteria</taxon>
        <taxon>Pseudomonadati</taxon>
        <taxon>Pseudomonadota</taxon>
        <taxon>Acidithiobacillia</taxon>
        <taxon>Acidithiobacillales</taxon>
        <taxon>Acidithiobacillaceae</taxon>
        <taxon>Acidithiobacillus</taxon>
    </lineage>
</organism>
<dbReference type="GO" id="GO:0072344">
    <property type="term" value="P:rescue of stalled ribosome"/>
    <property type="evidence" value="ECO:0007669"/>
    <property type="project" value="UniProtKB-UniRule"/>
</dbReference>
<protein>
    <recommendedName>
        <fullName evidence="7">Endonuclease MutS2</fullName>
        <ecNumber evidence="7">3.1.-.-</ecNumber>
    </recommendedName>
    <alternativeName>
        <fullName evidence="7">Ribosome-associated protein quality control-upstream factor</fullName>
        <shortName evidence="7">RQC-upstream factor</shortName>
        <shortName evidence="7">RqcU</shortName>
        <ecNumber evidence="7">3.6.4.-</ecNumber>
    </alternativeName>
</protein>
<dbReference type="GO" id="GO:0045910">
    <property type="term" value="P:negative regulation of DNA recombination"/>
    <property type="evidence" value="ECO:0007669"/>
    <property type="project" value="InterPro"/>
</dbReference>
<dbReference type="GO" id="GO:0043023">
    <property type="term" value="F:ribosomal large subunit binding"/>
    <property type="evidence" value="ECO:0007669"/>
    <property type="project" value="UniProtKB-UniRule"/>
</dbReference>
<comment type="function">
    <text evidence="7">Acts as a ribosome collision sensor, splitting the ribosome into its 2 subunits. Detects stalled/collided 70S ribosomes which it binds and splits by an ATP-hydrolysis driven conformational change. Acts upstream of the ribosome quality control system (RQC), a ribosome-associated complex that mediates the extraction of incompletely synthesized nascent chains from stalled ribosomes and their subsequent degradation. Probably generates substrates for RQC.</text>
</comment>
<keyword evidence="2 7" id="KW-0547">Nucleotide-binding</keyword>
<dbReference type="PROSITE" id="PS50828">
    <property type="entry name" value="SMR"/>
    <property type="match status" value="1"/>
</dbReference>
<dbReference type="HAMAP" id="MF_00092">
    <property type="entry name" value="MutS2"/>
    <property type="match status" value="1"/>
</dbReference>
<gene>
    <name evidence="7" type="primary">mutS2</name>
    <name evidence="7" type="synonym">rqcU</name>
    <name evidence="10" type="ORF">EC580_10195</name>
</gene>
<keyword evidence="7" id="KW-0540">Nuclease</keyword>
<sequence length="773" mass="83391">MTPREAVLHSLDLPRLRDAWVRECAHGYGRRHALEASPWVGLAQVQERLLWSQALESRRSSGHDLPIPQIPDVDALLDLATRPGAALSGRELRLIHDVLTAQRSYWASLSASSGADILTPLVAQLAPPAALLQHLDAAVDEDGELRDGASPALAAIRQGIRASRAELQRFLQGLLRAGDLADAWQDQVIALRGERYVLPLKATHKGRLRGIIHDRSASGETLFIEPLTAVDLNNRLVQERREEGQEQERIRRRLTAAIGAVAASVATSLGLIGRLDAVRAGLVLGQRFAGRLPSVAADARFALRQLRHPLLCLQHGADAVVGNDIGLGGEVRQLLISGPNTGGKTALLKALGLSHLLAYLGLPVAADGVFGYFPQIFTVIGDAQDIVADLSTFSSQLLRLQGVLASADAQSLILLDEMGSGTDPREGGALAQAVAVELLRRGACSLITSHLEVMKRYALGRPAVLLAGMAFDPERLAPTYRLQWGVGGASHGLAIARRVGLPASIVDAAEGLLADDRDDWERWETQREGLLEAAQRAAAEAEEARAAAQALELRLTRELETLRQERAAAAEAARAQWEKALADGRRQIRESIAALKSGRDTQAAWDALAAADRPFQESAAVPAPPPLPQPGDTGLFLPLRQAAQVLAVDGAQGRIRIALRGKTLWVPLQQFSCTKGVQIPKEAGRAHYLAPETLPWRLDLRGQRREDALHALCRHIDDAVAAGRRQVEVLHGTGNGVLAEMVREFARSDPRIGQWRMARPEQGGGGVSELELR</sequence>
<keyword evidence="1 7" id="KW-0699">rRNA-binding</keyword>
<dbReference type="InterPro" id="IPR005747">
    <property type="entry name" value="MutS2"/>
</dbReference>
<dbReference type="InterPro" id="IPR000432">
    <property type="entry name" value="DNA_mismatch_repair_MutS_C"/>
</dbReference>
<dbReference type="GO" id="GO:0019843">
    <property type="term" value="F:rRNA binding"/>
    <property type="evidence" value="ECO:0007669"/>
    <property type="project" value="UniProtKB-UniRule"/>
</dbReference>
<keyword evidence="7 10" id="KW-0255">Endonuclease</keyword>
<dbReference type="InterPro" id="IPR027417">
    <property type="entry name" value="P-loop_NTPase"/>
</dbReference>
<dbReference type="PANTHER" id="PTHR48466:SF2">
    <property type="entry name" value="OS10G0509000 PROTEIN"/>
    <property type="match status" value="1"/>
</dbReference>
<comment type="function">
    <text evidence="7">Endonuclease that is involved in the suppression of homologous recombination and thus may have a key role in the control of bacterial genetic diversity.</text>
</comment>
<dbReference type="Pfam" id="PF01713">
    <property type="entry name" value="Smr"/>
    <property type="match status" value="1"/>
</dbReference>
<dbReference type="Pfam" id="PF00488">
    <property type="entry name" value="MutS_V"/>
    <property type="match status" value="1"/>
</dbReference>
<feature type="domain" description="Smr" evidence="9">
    <location>
        <begin position="698"/>
        <end position="773"/>
    </location>
</feature>
<comment type="subunit">
    <text evidence="7">Homodimer. Binds to stalled ribosomes, contacting rRNA.</text>
</comment>
<dbReference type="GO" id="GO:0004519">
    <property type="term" value="F:endonuclease activity"/>
    <property type="evidence" value="ECO:0007669"/>
    <property type="project" value="UniProtKB-UniRule"/>
</dbReference>
<evidence type="ECO:0000313" key="10">
    <source>
        <dbReference type="EMBL" id="RNF59910.1"/>
    </source>
</evidence>
<dbReference type="InterPro" id="IPR036063">
    <property type="entry name" value="Smr_dom_sf"/>
</dbReference>
<dbReference type="Gene3D" id="3.40.50.300">
    <property type="entry name" value="P-loop containing nucleotide triphosphate hydrolases"/>
    <property type="match status" value="1"/>
</dbReference>
<dbReference type="SMART" id="SM00463">
    <property type="entry name" value="SMR"/>
    <property type="match status" value="1"/>
</dbReference>
<dbReference type="PROSITE" id="PS00486">
    <property type="entry name" value="DNA_MISMATCH_REPAIR_2"/>
    <property type="match status" value="1"/>
</dbReference>
<dbReference type="InterPro" id="IPR036187">
    <property type="entry name" value="DNA_mismatch_repair_MutS_sf"/>
</dbReference>
<dbReference type="GO" id="GO:0016887">
    <property type="term" value="F:ATP hydrolysis activity"/>
    <property type="evidence" value="ECO:0007669"/>
    <property type="project" value="InterPro"/>
</dbReference>
<evidence type="ECO:0000259" key="9">
    <source>
        <dbReference type="PROSITE" id="PS50828"/>
    </source>
</evidence>
<evidence type="ECO:0000256" key="5">
    <source>
        <dbReference type="ARBA" id="ARBA00022884"/>
    </source>
</evidence>
<keyword evidence="6 7" id="KW-0238">DNA-binding</keyword>
<dbReference type="GO" id="GO:0005524">
    <property type="term" value="F:ATP binding"/>
    <property type="evidence" value="ECO:0007669"/>
    <property type="project" value="UniProtKB-UniRule"/>
</dbReference>
<dbReference type="EC" id="3.1.-.-" evidence="7"/>
<feature type="coiled-coil region" evidence="8">
    <location>
        <begin position="527"/>
        <end position="572"/>
    </location>
</feature>
<evidence type="ECO:0000256" key="2">
    <source>
        <dbReference type="ARBA" id="ARBA00022741"/>
    </source>
</evidence>
<dbReference type="PANTHER" id="PTHR48466">
    <property type="entry name" value="OS10G0509000 PROTEIN-RELATED"/>
    <property type="match status" value="1"/>
</dbReference>
<dbReference type="SUPFAM" id="SSF160443">
    <property type="entry name" value="SMR domain-like"/>
    <property type="match status" value="1"/>
</dbReference>
<evidence type="ECO:0000256" key="1">
    <source>
        <dbReference type="ARBA" id="ARBA00022730"/>
    </source>
</evidence>
<keyword evidence="8" id="KW-0175">Coiled coil</keyword>
<evidence type="ECO:0000256" key="7">
    <source>
        <dbReference type="HAMAP-Rule" id="MF_00092"/>
    </source>
</evidence>
<accession>A0A3M8QZP2</accession>
<dbReference type="RefSeq" id="WP_123104739.1">
    <property type="nucleotide sequence ID" value="NZ_CP127527.1"/>
</dbReference>
<dbReference type="Gene3D" id="3.30.1370.110">
    <property type="match status" value="1"/>
</dbReference>
<keyword evidence="5 7" id="KW-0694">RNA-binding</keyword>
<dbReference type="EMBL" id="RIZI01000179">
    <property type="protein sequence ID" value="RNF59910.1"/>
    <property type="molecule type" value="Genomic_DNA"/>
</dbReference>
<dbReference type="NCBIfam" id="TIGR01069">
    <property type="entry name" value="mutS2"/>
    <property type="match status" value="1"/>
</dbReference>
<dbReference type="InterPro" id="IPR002625">
    <property type="entry name" value="Smr_dom"/>
</dbReference>
<dbReference type="GO" id="GO:0006298">
    <property type="term" value="P:mismatch repair"/>
    <property type="evidence" value="ECO:0007669"/>
    <property type="project" value="InterPro"/>
</dbReference>
<keyword evidence="4 7" id="KW-0067">ATP-binding</keyword>
<evidence type="ECO:0000256" key="3">
    <source>
        <dbReference type="ARBA" id="ARBA00022801"/>
    </source>
</evidence>
<evidence type="ECO:0000256" key="4">
    <source>
        <dbReference type="ARBA" id="ARBA00022840"/>
    </source>
</evidence>
<dbReference type="SUPFAM" id="SSF52540">
    <property type="entry name" value="P-loop containing nucleoside triphosphate hydrolases"/>
    <property type="match status" value="1"/>
</dbReference>
<dbReference type="PIRSF" id="PIRSF005814">
    <property type="entry name" value="MutS_YshD"/>
    <property type="match status" value="1"/>
</dbReference>
<dbReference type="InterPro" id="IPR007696">
    <property type="entry name" value="DNA_mismatch_repair_MutS_core"/>
</dbReference>
<dbReference type="AlphaFoldDB" id="A0A3M8QZP2"/>
<keyword evidence="3 7" id="KW-0378">Hydrolase</keyword>
<comment type="caution">
    <text evidence="10">The sequence shown here is derived from an EMBL/GenBank/DDBJ whole genome shotgun (WGS) entry which is preliminary data.</text>
</comment>
<dbReference type="SMART" id="SM00534">
    <property type="entry name" value="MUTSac"/>
    <property type="match status" value="1"/>
</dbReference>
<dbReference type="SUPFAM" id="SSF48334">
    <property type="entry name" value="DNA repair protein MutS, domain III"/>
    <property type="match status" value="1"/>
</dbReference>
<evidence type="ECO:0000256" key="8">
    <source>
        <dbReference type="SAM" id="Coils"/>
    </source>
</evidence>
<proteinExistence type="inferred from homology"/>
<dbReference type="GO" id="GO:0140664">
    <property type="term" value="F:ATP-dependent DNA damage sensor activity"/>
    <property type="evidence" value="ECO:0007669"/>
    <property type="project" value="InterPro"/>
</dbReference>
<comment type="similarity">
    <text evidence="7">Belongs to the DNA mismatch repair MutS family. MutS2 subfamily.</text>
</comment>
<evidence type="ECO:0000256" key="6">
    <source>
        <dbReference type="ARBA" id="ARBA00023125"/>
    </source>
</evidence>